<protein>
    <recommendedName>
        <fullName evidence="1">ATPase AAA-type core domain-containing protein</fullName>
    </recommendedName>
</protein>
<keyword evidence="3" id="KW-1185">Reference proteome</keyword>
<feature type="domain" description="ATPase AAA-type core" evidence="1">
    <location>
        <begin position="291"/>
        <end position="403"/>
    </location>
</feature>
<proteinExistence type="predicted"/>
<name>V7HWR6_9LACO</name>
<dbReference type="InterPro" id="IPR003959">
    <property type="entry name" value="ATPase_AAA_core"/>
</dbReference>
<evidence type="ECO:0000313" key="3">
    <source>
        <dbReference type="Proteomes" id="UP000018559"/>
    </source>
</evidence>
<evidence type="ECO:0000313" key="2">
    <source>
        <dbReference type="EMBL" id="ETA74337.1"/>
    </source>
</evidence>
<reference evidence="2 3" key="1">
    <citation type="journal article" date="2014" name="Genome Announc.">
        <title>The Genome of the Predominant Equine Lactobacillus Species, Lactobacillus equi, Is Reflective of Its Lifestyle Adaptations to an Herbivorous Host.</title>
        <authorList>
            <person name="O'Donnell M.M."/>
            <person name="Harris H.M."/>
            <person name="O'Toole P.W."/>
            <person name="Ross R.P."/>
        </authorList>
    </citation>
    <scope>NUCLEOTIDE SEQUENCE [LARGE SCALE GENOMIC DNA]</scope>
    <source>
        <strain evidence="2 3">DPC 6820</strain>
    </source>
</reference>
<organism evidence="2 3">
    <name type="scientific">Ligilactobacillus equi DPC 6820</name>
    <dbReference type="NCBI Taxonomy" id="1392007"/>
    <lineage>
        <taxon>Bacteria</taxon>
        <taxon>Bacillati</taxon>
        <taxon>Bacillota</taxon>
        <taxon>Bacilli</taxon>
        <taxon>Lactobacillales</taxon>
        <taxon>Lactobacillaceae</taxon>
        <taxon>Ligilactobacillus</taxon>
    </lineage>
</organism>
<accession>V7HWR6</accession>
<dbReference type="GO" id="GO:0005524">
    <property type="term" value="F:ATP binding"/>
    <property type="evidence" value="ECO:0007669"/>
    <property type="project" value="InterPro"/>
</dbReference>
<sequence>MVSVVYSYLHNKGDNMFTKLELKNYKGLIDASWNLSKTKSNGDYKSIVALYGKNGAGKTTLLEPLMKLPVLLRTFTSQRSLMELQKKLTDNDETMNGQDVEKIINRLQHIRSTKIIDILKNSATFNSKGLSSITYSFLIKKEHSKNITGKYTLEFDKNGNLVQETFFSLVKQRNGKIFAIKKVNNEILVEFSRSAIVDGGFKKELISRLKQFWGVHTFFSILNGMESTAVNDTTFKGSLSDSIYTFYRNLEGISFAKDARQGVAFNSQILANPISGEITKENSHKLNLVQQYIQEYLISIDSDIKKAYYQFDEMSDDKLKYNLYISKNIWGEEKNFPFKYESNGIRKMLRLFPLIILAMNGQTVIYDEIDNGVHDLILGQIFSQIGDYMDGQLIFSTHNTTLLQTFSPSNAYLIDEKKDGTKTIKSVDEIKEIKKGHNIQKLYLSGKLGGTPQTIDKDKLLNAFKGISKLVKDF</sequence>
<dbReference type="Proteomes" id="UP000018559">
    <property type="component" value="Unassembled WGS sequence"/>
</dbReference>
<dbReference type="EMBL" id="AWWH01000096">
    <property type="protein sequence ID" value="ETA74337.1"/>
    <property type="molecule type" value="Genomic_DNA"/>
</dbReference>
<evidence type="ECO:0000259" key="1">
    <source>
        <dbReference type="Pfam" id="PF13304"/>
    </source>
</evidence>
<dbReference type="PATRIC" id="fig|1392007.3.peg.856"/>
<dbReference type="Pfam" id="PF13304">
    <property type="entry name" value="AAA_21"/>
    <property type="match status" value="1"/>
</dbReference>
<dbReference type="SUPFAM" id="SSF52540">
    <property type="entry name" value="P-loop containing nucleoside triphosphate hydrolases"/>
    <property type="match status" value="1"/>
</dbReference>
<dbReference type="InterPro" id="IPR027417">
    <property type="entry name" value="P-loop_NTPase"/>
</dbReference>
<dbReference type="GO" id="GO:0016887">
    <property type="term" value="F:ATP hydrolysis activity"/>
    <property type="evidence" value="ECO:0007669"/>
    <property type="project" value="InterPro"/>
</dbReference>
<dbReference type="AlphaFoldDB" id="V7HWR6"/>
<dbReference type="Gene3D" id="3.40.50.300">
    <property type="entry name" value="P-loop containing nucleotide triphosphate hydrolases"/>
    <property type="match status" value="1"/>
</dbReference>
<dbReference type="PANTHER" id="PTHR40396:SF1">
    <property type="entry name" value="ATPASE AAA-TYPE CORE DOMAIN-CONTAINING PROTEIN"/>
    <property type="match status" value="1"/>
</dbReference>
<gene>
    <name evidence="2" type="ORF">LEQ_1933c</name>
</gene>
<comment type="caution">
    <text evidence="2">The sequence shown here is derived from an EMBL/GenBank/DDBJ whole genome shotgun (WGS) entry which is preliminary data.</text>
</comment>
<dbReference type="PANTHER" id="PTHR40396">
    <property type="entry name" value="ATPASE-LIKE PROTEIN"/>
    <property type="match status" value="1"/>
</dbReference>